<dbReference type="PANTHER" id="PTHR13832:SF792">
    <property type="entry name" value="GM14286P"/>
    <property type="match status" value="1"/>
</dbReference>
<evidence type="ECO:0000256" key="1">
    <source>
        <dbReference type="SAM" id="MobiDB-lite"/>
    </source>
</evidence>
<dbReference type="PANTHER" id="PTHR13832">
    <property type="entry name" value="PROTEIN PHOSPHATASE 2C"/>
    <property type="match status" value="1"/>
</dbReference>
<accession>A0A1Y2EEW5</accession>
<evidence type="ECO:0000313" key="4">
    <source>
        <dbReference type="Proteomes" id="UP000193689"/>
    </source>
</evidence>
<keyword evidence="4" id="KW-1185">Reference proteome</keyword>
<dbReference type="SMART" id="SM00332">
    <property type="entry name" value="PP2Cc"/>
    <property type="match status" value="1"/>
</dbReference>
<dbReference type="Proteomes" id="UP000193689">
    <property type="component" value="Unassembled WGS sequence"/>
</dbReference>
<comment type="caution">
    <text evidence="3">The sequence shown here is derived from an EMBL/GenBank/DDBJ whole genome shotgun (WGS) entry which is preliminary data.</text>
</comment>
<proteinExistence type="predicted"/>
<dbReference type="InterPro" id="IPR001932">
    <property type="entry name" value="PPM-type_phosphatase-like_dom"/>
</dbReference>
<protein>
    <submittedName>
        <fullName evidence="3">Phosphatase 2C-like domain-containing protein</fullName>
    </submittedName>
</protein>
<feature type="domain" description="PPM-type phosphatase" evidence="2">
    <location>
        <begin position="77"/>
        <end position="440"/>
    </location>
</feature>
<organism evidence="3 4">
    <name type="scientific">Pseudomassariella vexata</name>
    <dbReference type="NCBI Taxonomy" id="1141098"/>
    <lineage>
        <taxon>Eukaryota</taxon>
        <taxon>Fungi</taxon>
        <taxon>Dikarya</taxon>
        <taxon>Ascomycota</taxon>
        <taxon>Pezizomycotina</taxon>
        <taxon>Sordariomycetes</taxon>
        <taxon>Xylariomycetidae</taxon>
        <taxon>Amphisphaeriales</taxon>
        <taxon>Pseudomassariaceae</taxon>
        <taxon>Pseudomassariella</taxon>
    </lineage>
</organism>
<dbReference type="OrthoDB" id="420076at2759"/>
<evidence type="ECO:0000259" key="2">
    <source>
        <dbReference type="PROSITE" id="PS51746"/>
    </source>
</evidence>
<dbReference type="AlphaFoldDB" id="A0A1Y2EEW5"/>
<dbReference type="Gene3D" id="3.60.40.10">
    <property type="entry name" value="PPM-type phosphatase domain"/>
    <property type="match status" value="1"/>
</dbReference>
<dbReference type="GO" id="GO:0005739">
    <property type="term" value="C:mitochondrion"/>
    <property type="evidence" value="ECO:0007669"/>
    <property type="project" value="TreeGrafter"/>
</dbReference>
<dbReference type="GO" id="GO:0004741">
    <property type="term" value="F:[pyruvate dehydrogenase (acetyl-transferring)]-phosphatase activity"/>
    <property type="evidence" value="ECO:0007669"/>
    <property type="project" value="TreeGrafter"/>
</dbReference>
<evidence type="ECO:0000313" key="3">
    <source>
        <dbReference type="EMBL" id="ORY70100.1"/>
    </source>
</evidence>
<dbReference type="EMBL" id="MCFJ01000002">
    <property type="protein sequence ID" value="ORY70100.1"/>
    <property type="molecule type" value="Genomic_DNA"/>
</dbReference>
<dbReference type="InterPro" id="IPR015655">
    <property type="entry name" value="PP2C"/>
</dbReference>
<name>A0A1Y2EEW5_9PEZI</name>
<dbReference type="CDD" id="cd00143">
    <property type="entry name" value="PP2Cc"/>
    <property type="match status" value="1"/>
</dbReference>
<dbReference type="Pfam" id="PF00481">
    <property type="entry name" value="PP2C"/>
    <property type="match status" value="1"/>
</dbReference>
<sequence length="453" mass="49301">MEGFEAGKRQQLPASPVELHSENGVPDLSNLGSSDRIDYWPPPSADDVTKQLNQEAFTISAGGDSGVVNYDAAQLPSNSPCEDAYLHGKLTSPVSGEGKKDWMAWAVFDGHCGWQLSKLLTKQLLPFVQQSLRDLKPADDGAVSEAAVQQAIVSAFEKLDDALVKSASAIIESDLPFAEKIRRLEPVYAGSCALLTLYDPSTSSLHIASTGDCRAVLGRKTADGTWEAVPLTVDQTGANVDEVARIQKQFPDEPDVVDGGRIWGMQPARTFGDGGWKWDKVLRATLRNEYNACKLPSGSRYKNYKTGPYLTASPVVTTVKIPRGEIPSFLILATDGLWDTMSSEDAVDLVGRWSDMHNDPKQATPMTSPNPSAFGPVTFGRDACYYDKGRATFQDHNAAVHLMRNGLGGAHEEMVKGALAFRSPMSRDIRDDITVQVVFFEGKEQNRADKSSD</sequence>
<dbReference type="PROSITE" id="PS51746">
    <property type="entry name" value="PPM_2"/>
    <property type="match status" value="1"/>
</dbReference>
<dbReference type="InterPro" id="IPR036457">
    <property type="entry name" value="PPM-type-like_dom_sf"/>
</dbReference>
<dbReference type="SUPFAM" id="SSF81606">
    <property type="entry name" value="PP2C-like"/>
    <property type="match status" value="1"/>
</dbReference>
<reference evidence="3 4" key="1">
    <citation type="submission" date="2016-07" db="EMBL/GenBank/DDBJ databases">
        <title>Pervasive Adenine N6-methylation of Active Genes in Fungi.</title>
        <authorList>
            <consortium name="DOE Joint Genome Institute"/>
            <person name="Mondo S.J."/>
            <person name="Dannebaum R.O."/>
            <person name="Kuo R.C."/>
            <person name="Labutti K."/>
            <person name="Haridas S."/>
            <person name="Kuo A."/>
            <person name="Salamov A."/>
            <person name="Ahrendt S.R."/>
            <person name="Lipzen A."/>
            <person name="Sullivan W."/>
            <person name="Andreopoulos W.B."/>
            <person name="Clum A."/>
            <person name="Lindquist E."/>
            <person name="Daum C."/>
            <person name="Ramamoorthy G.K."/>
            <person name="Gryganskyi A."/>
            <person name="Culley D."/>
            <person name="Magnuson J.K."/>
            <person name="James T.Y."/>
            <person name="O'Malley M.A."/>
            <person name="Stajich J.E."/>
            <person name="Spatafora J.W."/>
            <person name="Visel A."/>
            <person name="Grigoriev I.V."/>
        </authorList>
    </citation>
    <scope>NUCLEOTIDE SEQUENCE [LARGE SCALE GENOMIC DNA]</scope>
    <source>
        <strain evidence="3 4">CBS 129021</strain>
    </source>
</reference>
<dbReference type="InParanoid" id="A0A1Y2EEW5"/>
<feature type="region of interest" description="Disordered" evidence="1">
    <location>
        <begin position="1"/>
        <end position="36"/>
    </location>
</feature>
<dbReference type="GeneID" id="63771319"/>
<gene>
    <name evidence="3" type="ORF">BCR38DRAFT_332006</name>
</gene>
<dbReference type="STRING" id="1141098.A0A1Y2EEW5"/>
<dbReference type="RefSeq" id="XP_040720050.1">
    <property type="nucleotide sequence ID" value="XM_040855107.1"/>
</dbReference>